<name>B4D8D5_9BACT</name>
<evidence type="ECO:0000313" key="2">
    <source>
        <dbReference type="EMBL" id="EDY17328.1"/>
    </source>
</evidence>
<dbReference type="AlphaFoldDB" id="B4D8D5"/>
<dbReference type="RefSeq" id="WP_006982496.1">
    <property type="nucleotide sequence ID" value="NZ_ABVL01000021.1"/>
</dbReference>
<protein>
    <submittedName>
        <fullName evidence="2">Uncharacterized protein</fullName>
    </submittedName>
</protein>
<gene>
    <name evidence="2" type="ORF">CfE428DRAFT_5175</name>
</gene>
<evidence type="ECO:0000313" key="3">
    <source>
        <dbReference type="Proteomes" id="UP000005824"/>
    </source>
</evidence>
<dbReference type="Proteomes" id="UP000005824">
    <property type="component" value="Unassembled WGS sequence"/>
</dbReference>
<comment type="caution">
    <text evidence="2">The sequence shown here is derived from an EMBL/GenBank/DDBJ whole genome shotgun (WGS) entry which is preliminary data.</text>
</comment>
<proteinExistence type="predicted"/>
<feature type="chain" id="PRO_5002800565" evidence="1">
    <location>
        <begin position="28"/>
        <end position="51"/>
    </location>
</feature>
<feature type="signal peptide" evidence="1">
    <location>
        <begin position="1"/>
        <end position="27"/>
    </location>
</feature>
<organism evidence="2 3">
    <name type="scientific">Chthoniobacter flavus Ellin428</name>
    <dbReference type="NCBI Taxonomy" id="497964"/>
    <lineage>
        <taxon>Bacteria</taxon>
        <taxon>Pseudomonadati</taxon>
        <taxon>Verrucomicrobiota</taxon>
        <taxon>Spartobacteria</taxon>
        <taxon>Chthoniobacterales</taxon>
        <taxon>Chthoniobacteraceae</taxon>
        <taxon>Chthoniobacter</taxon>
    </lineage>
</organism>
<dbReference type="EMBL" id="ABVL01000021">
    <property type="protein sequence ID" value="EDY17328.1"/>
    <property type="molecule type" value="Genomic_DNA"/>
</dbReference>
<keyword evidence="3" id="KW-1185">Reference proteome</keyword>
<keyword evidence="1" id="KW-0732">Signal</keyword>
<dbReference type="STRING" id="497964.CfE428DRAFT_5175"/>
<reference evidence="2 3" key="1">
    <citation type="journal article" date="2011" name="J. Bacteriol.">
        <title>Genome sequence of Chthoniobacter flavus Ellin428, an aerobic heterotrophic soil bacterium.</title>
        <authorList>
            <person name="Kant R."/>
            <person name="van Passel M.W."/>
            <person name="Palva A."/>
            <person name="Lucas S."/>
            <person name="Lapidus A."/>
            <person name="Glavina Del Rio T."/>
            <person name="Dalin E."/>
            <person name="Tice H."/>
            <person name="Bruce D."/>
            <person name="Goodwin L."/>
            <person name="Pitluck S."/>
            <person name="Larimer F.W."/>
            <person name="Land M.L."/>
            <person name="Hauser L."/>
            <person name="Sangwan P."/>
            <person name="de Vos W.M."/>
            <person name="Janssen P.H."/>
            <person name="Smidt H."/>
        </authorList>
    </citation>
    <scope>NUCLEOTIDE SEQUENCE [LARGE SCALE GENOMIC DNA]</scope>
    <source>
        <strain evidence="2 3">Ellin428</strain>
    </source>
</reference>
<dbReference type="InParanoid" id="B4D8D5"/>
<sequence>MKLTFRTFAPLCTSIALLLASHQSTQAATDIWTNTFGSAGAGPFLAECCGL</sequence>
<accession>B4D8D5</accession>
<evidence type="ECO:0000256" key="1">
    <source>
        <dbReference type="SAM" id="SignalP"/>
    </source>
</evidence>